<evidence type="ECO:0000313" key="2">
    <source>
        <dbReference type="Proteomes" id="UP000019118"/>
    </source>
</evidence>
<accession>A0AAR5Q2B3</accession>
<evidence type="ECO:0000313" key="1">
    <source>
        <dbReference type="EnsemblMetazoa" id="XP_019767370.1"/>
    </source>
</evidence>
<dbReference type="Proteomes" id="UP000019118">
    <property type="component" value="Unassembled WGS sequence"/>
</dbReference>
<name>A0AAR5Q2B3_DENPD</name>
<protein>
    <submittedName>
        <fullName evidence="1">Uncharacterized protein</fullName>
    </submittedName>
</protein>
<proteinExistence type="predicted"/>
<dbReference type="AlphaFoldDB" id="A0AAR5Q2B3"/>
<dbReference type="PANTHER" id="PTHR14553:SF1">
    <property type="entry name" value="SIMILAR TO CHROMOSOME 1 OPEN READING FRAME 50"/>
    <property type="match status" value="1"/>
</dbReference>
<dbReference type="Pfam" id="PF10504">
    <property type="entry name" value="DUF2452"/>
    <property type="match status" value="1"/>
</dbReference>
<keyword evidence="2" id="KW-1185">Reference proteome</keyword>
<gene>
    <name evidence="1" type="primary">109542547</name>
</gene>
<dbReference type="PANTHER" id="PTHR14553">
    <property type="entry name" value="UNCHARACTERIZED PROTEIN C1ORF50"/>
    <property type="match status" value="1"/>
</dbReference>
<dbReference type="InterPro" id="IPR019534">
    <property type="entry name" value="DUF2452"/>
</dbReference>
<dbReference type="EnsemblMetazoa" id="XM_019911811.1">
    <property type="protein sequence ID" value="XP_019767370.1"/>
    <property type="gene ID" value="LOC109542547"/>
</dbReference>
<reference evidence="1" key="2">
    <citation type="submission" date="2024-08" db="UniProtKB">
        <authorList>
            <consortium name="EnsemblMetazoa"/>
        </authorList>
    </citation>
    <scope>IDENTIFICATION</scope>
</reference>
<reference evidence="2" key="1">
    <citation type="journal article" date="2013" name="Genome Biol.">
        <title>Draft genome of the mountain pine beetle, Dendroctonus ponderosae Hopkins, a major forest pest.</title>
        <authorList>
            <person name="Keeling C.I."/>
            <person name="Yuen M.M."/>
            <person name="Liao N.Y."/>
            <person name="Docking T.R."/>
            <person name="Chan S.K."/>
            <person name="Taylor G.A."/>
            <person name="Palmquist D.L."/>
            <person name="Jackman S.D."/>
            <person name="Nguyen A."/>
            <person name="Li M."/>
            <person name="Henderson H."/>
            <person name="Janes J.K."/>
            <person name="Zhao Y."/>
            <person name="Pandoh P."/>
            <person name="Moore R."/>
            <person name="Sperling F.A."/>
            <person name="Huber D.P."/>
            <person name="Birol I."/>
            <person name="Jones S.J."/>
            <person name="Bohlmann J."/>
        </authorList>
    </citation>
    <scope>NUCLEOTIDE SEQUENCE</scope>
</reference>
<organism evidence="1 2">
    <name type="scientific">Dendroctonus ponderosae</name>
    <name type="common">Mountain pine beetle</name>
    <dbReference type="NCBI Taxonomy" id="77166"/>
    <lineage>
        <taxon>Eukaryota</taxon>
        <taxon>Metazoa</taxon>
        <taxon>Ecdysozoa</taxon>
        <taxon>Arthropoda</taxon>
        <taxon>Hexapoda</taxon>
        <taxon>Insecta</taxon>
        <taxon>Pterygota</taxon>
        <taxon>Neoptera</taxon>
        <taxon>Endopterygota</taxon>
        <taxon>Coleoptera</taxon>
        <taxon>Polyphaga</taxon>
        <taxon>Cucujiformia</taxon>
        <taxon>Curculionidae</taxon>
        <taxon>Scolytinae</taxon>
        <taxon>Dendroctonus</taxon>
    </lineage>
</organism>
<sequence>MKWTLRTAQIQGKHLLIIVIHNFKQIVENKDLVCKHCTKYGVNMNTIWRFYQVASGIHLHTPKKFKPEQRVECTDFMMDLESNSELAVQIPDRRCITSGTHNLVERDHKPMDYSLVNPDHVGKHTYDEMVELDACSLNMRFLQENIRKPYEEAQRDKKLHSAACNFVKKSGQTYHLYQRPSAQQYFSMLSPQDWNGNPPHAYLGSWCLEANKTWTSAEEMNLRFGGAAFLKNLYS</sequence>